<keyword evidence="10" id="KW-1185">Reference proteome</keyword>
<sequence>MFRAVFSSSFLQKACLLAVLLSLVGCAGLSTQTSDTESGYYQAAQTYLDKRNFTMAIEKLEALQSRFPFGRYADASSLDLMYAKYQMNNFAESLITADRFARLNADSPNLDYAYFIQAMSYYQMYMENSGIFGKADPAMRSSEQGKKAFSSMQLFLDLFPSSAYRSEVLKSMVVLKDALAKHELYVADFYFRKEAWVSAADRAAAVINHYPGVTAQADAYLILIGSYDALGLQEEYDIAVQKFSAHFPQHPTLASGTFDAPKRQSERWWVKALTLGLAQ</sequence>
<evidence type="ECO:0000259" key="8">
    <source>
        <dbReference type="Pfam" id="PF13525"/>
    </source>
</evidence>
<dbReference type="InterPro" id="IPR011990">
    <property type="entry name" value="TPR-like_helical_dom_sf"/>
</dbReference>
<proteinExistence type="inferred from homology"/>
<dbReference type="RefSeq" id="WP_377362665.1">
    <property type="nucleotide sequence ID" value="NZ_JBHRYN010000009.1"/>
</dbReference>
<evidence type="ECO:0000256" key="6">
    <source>
        <dbReference type="HAMAP-Rule" id="MF_00922"/>
    </source>
</evidence>
<feature type="domain" description="Outer membrane lipoprotein BamD-like" evidence="8">
    <location>
        <begin position="36"/>
        <end position="236"/>
    </location>
</feature>
<dbReference type="CDD" id="cd15830">
    <property type="entry name" value="BamD"/>
    <property type="match status" value="1"/>
</dbReference>
<evidence type="ECO:0000256" key="2">
    <source>
        <dbReference type="ARBA" id="ARBA00023136"/>
    </source>
</evidence>
<accession>A0ABV7WQF4</accession>
<dbReference type="EMBL" id="JBHRYN010000009">
    <property type="protein sequence ID" value="MFC3701513.1"/>
    <property type="molecule type" value="Genomic_DNA"/>
</dbReference>
<evidence type="ECO:0000313" key="9">
    <source>
        <dbReference type="EMBL" id="MFC3701513.1"/>
    </source>
</evidence>
<dbReference type="InterPro" id="IPR017689">
    <property type="entry name" value="BamD"/>
</dbReference>
<evidence type="ECO:0000256" key="1">
    <source>
        <dbReference type="ARBA" id="ARBA00022729"/>
    </source>
</evidence>
<feature type="signal peptide" evidence="7">
    <location>
        <begin position="1"/>
        <end position="27"/>
    </location>
</feature>
<organism evidence="9 10">
    <name type="scientific">Reinekea marina</name>
    <dbReference type="NCBI Taxonomy" id="1310421"/>
    <lineage>
        <taxon>Bacteria</taxon>
        <taxon>Pseudomonadati</taxon>
        <taxon>Pseudomonadota</taxon>
        <taxon>Gammaproteobacteria</taxon>
        <taxon>Oceanospirillales</taxon>
        <taxon>Saccharospirillaceae</taxon>
        <taxon>Reinekea</taxon>
    </lineage>
</organism>
<comment type="similarity">
    <text evidence="6">Belongs to the BamD family.</text>
</comment>
<gene>
    <name evidence="6" type="primary">bamD</name>
    <name evidence="9" type="ORF">ACFOND_07695</name>
</gene>
<dbReference type="PANTHER" id="PTHR37423:SF1">
    <property type="entry name" value="OUTER MEMBRANE PROTEIN ASSEMBLY FACTOR BAMD"/>
    <property type="match status" value="1"/>
</dbReference>
<keyword evidence="4 6" id="KW-0998">Cell outer membrane</keyword>
<dbReference type="HAMAP" id="MF_00922">
    <property type="entry name" value="OM_assembly_BamD"/>
    <property type="match status" value="1"/>
</dbReference>
<dbReference type="Pfam" id="PF13525">
    <property type="entry name" value="YfiO"/>
    <property type="match status" value="1"/>
</dbReference>
<keyword evidence="1 6" id="KW-0732">Signal</keyword>
<reference evidence="10" key="1">
    <citation type="journal article" date="2019" name="Int. J. Syst. Evol. Microbiol.">
        <title>The Global Catalogue of Microorganisms (GCM) 10K type strain sequencing project: providing services to taxonomists for standard genome sequencing and annotation.</title>
        <authorList>
            <consortium name="The Broad Institute Genomics Platform"/>
            <consortium name="The Broad Institute Genome Sequencing Center for Infectious Disease"/>
            <person name="Wu L."/>
            <person name="Ma J."/>
        </authorList>
    </citation>
    <scope>NUCLEOTIDE SEQUENCE [LARGE SCALE GENOMIC DNA]</scope>
    <source>
        <strain evidence="10">CECT 8288</strain>
    </source>
</reference>
<keyword evidence="2 6" id="KW-0472">Membrane</keyword>
<name>A0ABV7WQF4_9GAMM</name>
<dbReference type="InterPro" id="IPR039565">
    <property type="entry name" value="BamD-like"/>
</dbReference>
<dbReference type="Gene3D" id="1.25.40.10">
    <property type="entry name" value="Tetratricopeptide repeat domain"/>
    <property type="match status" value="1"/>
</dbReference>
<keyword evidence="5 6" id="KW-0449">Lipoprotein</keyword>
<comment type="subunit">
    <text evidence="6">Part of the Bam complex.</text>
</comment>
<evidence type="ECO:0000313" key="10">
    <source>
        <dbReference type="Proteomes" id="UP001595710"/>
    </source>
</evidence>
<feature type="chain" id="PRO_5046084580" description="Outer membrane protein assembly factor BamD" evidence="7">
    <location>
        <begin position="28"/>
        <end position="279"/>
    </location>
</feature>
<evidence type="ECO:0000256" key="3">
    <source>
        <dbReference type="ARBA" id="ARBA00023139"/>
    </source>
</evidence>
<evidence type="ECO:0000256" key="5">
    <source>
        <dbReference type="ARBA" id="ARBA00023288"/>
    </source>
</evidence>
<keyword evidence="3 6" id="KW-0564">Palmitate</keyword>
<evidence type="ECO:0000256" key="7">
    <source>
        <dbReference type="SAM" id="SignalP"/>
    </source>
</evidence>
<dbReference type="PANTHER" id="PTHR37423">
    <property type="entry name" value="SOLUBLE LYTIC MUREIN TRANSGLYCOSYLASE-RELATED"/>
    <property type="match status" value="1"/>
</dbReference>
<comment type="caution">
    <text evidence="9">The sequence shown here is derived from an EMBL/GenBank/DDBJ whole genome shotgun (WGS) entry which is preliminary data.</text>
</comment>
<dbReference type="PROSITE" id="PS51257">
    <property type="entry name" value="PROKAR_LIPOPROTEIN"/>
    <property type="match status" value="1"/>
</dbReference>
<dbReference type="Proteomes" id="UP001595710">
    <property type="component" value="Unassembled WGS sequence"/>
</dbReference>
<comment type="function">
    <text evidence="6">Part of the outer membrane protein assembly complex, which is involved in assembly and insertion of beta-barrel proteins into the outer membrane.</text>
</comment>
<evidence type="ECO:0000256" key="4">
    <source>
        <dbReference type="ARBA" id="ARBA00023237"/>
    </source>
</evidence>
<comment type="subcellular location">
    <subcellularLocation>
        <location evidence="6">Cell outer membrane</location>
        <topology evidence="6">Lipid-anchor</topology>
    </subcellularLocation>
</comment>
<dbReference type="NCBIfam" id="TIGR03302">
    <property type="entry name" value="OM_YfiO"/>
    <property type="match status" value="1"/>
</dbReference>
<protein>
    <recommendedName>
        <fullName evidence="6">Outer membrane protein assembly factor BamD</fullName>
    </recommendedName>
</protein>